<name>X0Y439_9ZZZZ</name>
<comment type="caution">
    <text evidence="1">The sequence shown here is derived from an EMBL/GenBank/DDBJ whole genome shotgun (WGS) entry which is preliminary data.</text>
</comment>
<gene>
    <name evidence="1" type="ORF">S01H1_85483</name>
</gene>
<protein>
    <submittedName>
        <fullName evidence="1">Uncharacterized protein</fullName>
    </submittedName>
</protein>
<feature type="non-terminal residue" evidence="1">
    <location>
        <position position="85"/>
    </location>
</feature>
<organism evidence="1">
    <name type="scientific">marine sediment metagenome</name>
    <dbReference type="NCBI Taxonomy" id="412755"/>
    <lineage>
        <taxon>unclassified sequences</taxon>
        <taxon>metagenomes</taxon>
        <taxon>ecological metagenomes</taxon>
    </lineage>
</organism>
<reference evidence="1" key="1">
    <citation type="journal article" date="2014" name="Front. Microbiol.">
        <title>High frequency of phylogenetically diverse reductive dehalogenase-homologous genes in deep subseafloor sedimentary metagenomes.</title>
        <authorList>
            <person name="Kawai M."/>
            <person name="Futagami T."/>
            <person name="Toyoda A."/>
            <person name="Takaki Y."/>
            <person name="Nishi S."/>
            <person name="Hori S."/>
            <person name="Arai W."/>
            <person name="Tsubouchi T."/>
            <person name="Morono Y."/>
            <person name="Uchiyama I."/>
            <person name="Ito T."/>
            <person name="Fujiyama A."/>
            <person name="Inagaki F."/>
            <person name="Takami H."/>
        </authorList>
    </citation>
    <scope>NUCLEOTIDE SEQUENCE</scope>
    <source>
        <strain evidence="1">Expedition CK06-06</strain>
    </source>
</reference>
<dbReference type="AlphaFoldDB" id="X0Y439"/>
<dbReference type="EMBL" id="BARS01058731">
    <property type="protein sequence ID" value="GAG50709.1"/>
    <property type="molecule type" value="Genomic_DNA"/>
</dbReference>
<sequence>TAPTTMRDRPTAGKYTVGKDLVHEFETCAICQDNGSWLGCIKWKYSNDKKGVEKVEVTSTAVANDASKEMKDAKKKFDDNHTKAD</sequence>
<feature type="non-terminal residue" evidence="1">
    <location>
        <position position="1"/>
    </location>
</feature>
<proteinExistence type="predicted"/>
<accession>X0Y439</accession>
<evidence type="ECO:0000313" key="1">
    <source>
        <dbReference type="EMBL" id="GAG50709.1"/>
    </source>
</evidence>